<reference evidence="1" key="1">
    <citation type="submission" date="2022-07" db="EMBL/GenBank/DDBJ databases">
        <title>Phylogenomic reconstructions and comparative analyses of Kickxellomycotina fungi.</title>
        <authorList>
            <person name="Reynolds N.K."/>
            <person name="Stajich J.E."/>
            <person name="Barry K."/>
            <person name="Grigoriev I.V."/>
            <person name="Crous P."/>
            <person name="Smith M.E."/>
        </authorList>
    </citation>
    <scope>NUCLEOTIDE SEQUENCE</scope>
    <source>
        <strain evidence="1">Benny 63K</strain>
    </source>
</reference>
<organism evidence="1 2">
    <name type="scientific">Kickxella alabastrina</name>
    <dbReference type="NCBI Taxonomy" id="61397"/>
    <lineage>
        <taxon>Eukaryota</taxon>
        <taxon>Fungi</taxon>
        <taxon>Fungi incertae sedis</taxon>
        <taxon>Zoopagomycota</taxon>
        <taxon>Kickxellomycotina</taxon>
        <taxon>Kickxellomycetes</taxon>
        <taxon>Kickxellales</taxon>
        <taxon>Kickxellaceae</taxon>
        <taxon>Kickxella</taxon>
    </lineage>
</organism>
<feature type="non-terminal residue" evidence="1">
    <location>
        <position position="378"/>
    </location>
</feature>
<evidence type="ECO:0000313" key="2">
    <source>
        <dbReference type="Proteomes" id="UP001150581"/>
    </source>
</evidence>
<keyword evidence="2" id="KW-1185">Reference proteome</keyword>
<comment type="caution">
    <text evidence="1">The sequence shown here is derived from an EMBL/GenBank/DDBJ whole genome shotgun (WGS) entry which is preliminary data.</text>
</comment>
<accession>A0ACC1HYP1</accession>
<protein>
    <submittedName>
        <fullName evidence="1">Uncharacterized protein</fullName>
    </submittedName>
</protein>
<dbReference type="EMBL" id="JANBPG010003200">
    <property type="protein sequence ID" value="KAJ1882774.1"/>
    <property type="molecule type" value="Genomic_DNA"/>
</dbReference>
<sequence length="378" mass="39785">MAHNDAENTAAAARRFREIHYHRFLLGTRSNIHGACLLRSHLPVRLPRPHSMQLRYKHPPPGVGYLRLDAPAWSDSIDELVRARMVQEHRRQVCGEISGERRRAAQWLAQGKECARTHVVVATQSGLQVFVAGFGYWNVLDISLGLRNESCVAVKAFEAEAAADTEAEAAADTDAGTDAGTGAGTGAEAETDGAAGGGALPALIVALTTYVKGVGEDGMGLYRLYALGAEALPPVPQAFVDKHGIRPDEALPKPEFAFAAPREFVDSAGRVRASDVLARPKKPPAAQMGRASSVPAAAESVPHSAPFPKPAPAPRSASLPEPLAAAVAAVAAAAAAEDEGALGGRSALAMNAYAYLEERLFALRAGEASVRIDLAYLP</sequence>
<name>A0ACC1HYP1_9FUNG</name>
<gene>
    <name evidence="1" type="ORF">LPJ66_011109</name>
</gene>
<proteinExistence type="predicted"/>
<dbReference type="Proteomes" id="UP001150581">
    <property type="component" value="Unassembled WGS sequence"/>
</dbReference>
<evidence type="ECO:0000313" key="1">
    <source>
        <dbReference type="EMBL" id="KAJ1882774.1"/>
    </source>
</evidence>